<comment type="cofactor">
    <cofactor evidence="1">
        <name>Fe cation</name>
        <dbReference type="ChEBI" id="CHEBI:24875"/>
    </cofactor>
</comment>
<dbReference type="Pfam" id="PF00465">
    <property type="entry name" value="Fe-ADH"/>
    <property type="match status" value="1"/>
</dbReference>
<evidence type="ECO:0000256" key="2">
    <source>
        <dbReference type="ARBA" id="ARBA00007358"/>
    </source>
</evidence>
<gene>
    <name evidence="7" type="ordered locus">UWK_03274</name>
</gene>
<dbReference type="AlphaFoldDB" id="M1PTX7"/>
<evidence type="ECO:0000313" key="8">
    <source>
        <dbReference type="Proteomes" id="UP000011721"/>
    </source>
</evidence>
<evidence type="ECO:0000259" key="6">
    <source>
        <dbReference type="Pfam" id="PF25137"/>
    </source>
</evidence>
<name>M1PTX7_DESSD</name>
<dbReference type="Gene3D" id="1.20.1090.10">
    <property type="entry name" value="Dehydroquinate synthase-like - alpha domain"/>
    <property type="match status" value="1"/>
</dbReference>
<dbReference type="PROSITE" id="PS00913">
    <property type="entry name" value="ADH_IRON_1"/>
    <property type="match status" value="1"/>
</dbReference>
<dbReference type="Proteomes" id="UP000011721">
    <property type="component" value="Chromosome"/>
</dbReference>
<evidence type="ECO:0000259" key="5">
    <source>
        <dbReference type="Pfam" id="PF00465"/>
    </source>
</evidence>
<evidence type="ECO:0000256" key="3">
    <source>
        <dbReference type="ARBA" id="ARBA00023002"/>
    </source>
</evidence>
<evidence type="ECO:0000313" key="7">
    <source>
        <dbReference type="EMBL" id="AGF79801.1"/>
    </source>
</evidence>
<comment type="similarity">
    <text evidence="2">Belongs to the iron-containing alcohol dehydrogenase family.</text>
</comment>
<reference evidence="8" key="1">
    <citation type="journal article" date="2013" name="Stand. Genomic Sci.">
        <title>Complete genome sequence of Desulfocapsa sulfexigens, a marine deltaproteobacterium specialized in disproportionating inorganic sulfur compounds.</title>
        <authorList>
            <person name="Finster K.W."/>
            <person name="Kjeldsen K.U."/>
            <person name="Kube M."/>
            <person name="Reinhardt R."/>
            <person name="Mussmann M."/>
            <person name="Amann R."/>
            <person name="Schreiber L."/>
        </authorList>
    </citation>
    <scope>NUCLEOTIDE SEQUENCE [LARGE SCALE GENOMIC DNA]</scope>
    <source>
        <strain evidence="8">DSM 10523 / SB164P1</strain>
    </source>
</reference>
<dbReference type="FunFam" id="1.20.1090.10:FF:000001">
    <property type="entry name" value="Aldehyde-alcohol dehydrogenase"/>
    <property type="match status" value="1"/>
</dbReference>
<dbReference type="PANTHER" id="PTHR11496">
    <property type="entry name" value="ALCOHOL DEHYDROGENASE"/>
    <property type="match status" value="1"/>
</dbReference>
<organism evidence="7 8">
    <name type="scientific">Desulfocapsa sulfexigens (strain DSM 10523 / SB164P1)</name>
    <dbReference type="NCBI Taxonomy" id="1167006"/>
    <lineage>
        <taxon>Bacteria</taxon>
        <taxon>Pseudomonadati</taxon>
        <taxon>Thermodesulfobacteriota</taxon>
        <taxon>Desulfobulbia</taxon>
        <taxon>Desulfobulbales</taxon>
        <taxon>Desulfocapsaceae</taxon>
        <taxon>Desulfocapsa</taxon>
    </lineage>
</organism>
<dbReference type="InterPro" id="IPR056798">
    <property type="entry name" value="ADH_Fe_C"/>
</dbReference>
<dbReference type="EMBL" id="CP003985">
    <property type="protein sequence ID" value="AGF79801.1"/>
    <property type="molecule type" value="Genomic_DNA"/>
</dbReference>
<evidence type="ECO:0000256" key="4">
    <source>
        <dbReference type="ARBA" id="ARBA00023027"/>
    </source>
</evidence>
<keyword evidence="4" id="KW-0520">NAD</keyword>
<evidence type="ECO:0000256" key="1">
    <source>
        <dbReference type="ARBA" id="ARBA00001962"/>
    </source>
</evidence>
<dbReference type="InterPro" id="IPR018211">
    <property type="entry name" value="ADH_Fe_CS"/>
</dbReference>
<dbReference type="GO" id="GO:0004022">
    <property type="term" value="F:alcohol dehydrogenase (NAD+) activity"/>
    <property type="evidence" value="ECO:0007669"/>
    <property type="project" value="TreeGrafter"/>
</dbReference>
<feature type="domain" description="Alcohol dehydrogenase iron-type/glycerol dehydrogenase GldA" evidence="5">
    <location>
        <begin position="12"/>
        <end position="180"/>
    </location>
</feature>
<dbReference type="RefSeq" id="WP_015405485.1">
    <property type="nucleotide sequence ID" value="NC_020304.1"/>
</dbReference>
<proteinExistence type="inferred from homology"/>
<dbReference type="OrthoDB" id="9778433at2"/>
<dbReference type="STRING" id="1167006.UWK_03274"/>
<dbReference type="Gene3D" id="3.40.50.1970">
    <property type="match status" value="1"/>
</dbReference>
<dbReference type="eggNOG" id="COG1454">
    <property type="taxonomic scope" value="Bacteria"/>
</dbReference>
<dbReference type="CDD" id="cd08551">
    <property type="entry name" value="Fe-ADH"/>
    <property type="match status" value="1"/>
</dbReference>
<dbReference type="HOGENOM" id="CLU_007207_0_0_7"/>
<dbReference type="SUPFAM" id="SSF56796">
    <property type="entry name" value="Dehydroquinate synthase-like"/>
    <property type="match status" value="1"/>
</dbReference>
<dbReference type="PATRIC" id="fig|1167006.5.peg.3535"/>
<sequence length="393" mass="40948">MSLSQTFTVTQPTQIQFGAGTIANLATTVKNFNGTNVFLVIDPGLVKAGLVKTITAPLKKAKIPFTVYDKIDPEPGLKLADKGTTLAKKSGCDCVVGVGGGSAMDVAKAIAILLTNGGKAVDYLGLGLIKKPGVPKIMVPTSSGTGAEVTFTAVFINEKTGSKGGMNGDPLYPDAAILDPELTLSLPPHVTAFTGIDALTHALEAYTSTQAHTLSEMYSLEAINLIAAHLPAAYANGNNLEARSAMLMGSLLGGKALATAGVGLVHAMAYPMGGMFGIPHGLANAVLLPYVVEYNLIGDMEKFAILAEVLGQNTSDLTLRESASLCVDALFNLNDDVGIPGTLKDLDIPFDAIPEMAKIALTVTRPVENNPRKPTLEDVIGIYETAFNGDISF</sequence>
<dbReference type="PANTHER" id="PTHR11496:SF102">
    <property type="entry name" value="ALCOHOL DEHYDROGENASE 4"/>
    <property type="match status" value="1"/>
</dbReference>
<dbReference type="InterPro" id="IPR039697">
    <property type="entry name" value="Alcohol_dehydrogenase_Fe"/>
</dbReference>
<protein>
    <submittedName>
        <fullName evidence="7">Alcohol dehydrogenase, class IV</fullName>
    </submittedName>
</protein>
<dbReference type="Pfam" id="PF25137">
    <property type="entry name" value="ADH_Fe_C"/>
    <property type="match status" value="1"/>
</dbReference>
<accession>M1PTX7</accession>
<keyword evidence="8" id="KW-1185">Reference proteome</keyword>
<dbReference type="FunFam" id="3.40.50.1970:FF:000003">
    <property type="entry name" value="Alcohol dehydrogenase, iron-containing"/>
    <property type="match status" value="1"/>
</dbReference>
<dbReference type="KEGG" id="dsf:UWK_03274"/>
<keyword evidence="3" id="KW-0560">Oxidoreductase</keyword>
<dbReference type="GO" id="GO:0046872">
    <property type="term" value="F:metal ion binding"/>
    <property type="evidence" value="ECO:0007669"/>
    <property type="project" value="InterPro"/>
</dbReference>
<dbReference type="InterPro" id="IPR001670">
    <property type="entry name" value="ADH_Fe/GldA"/>
</dbReference>
<feature type="domain" description="Fe-containing alcohol dehydrogenase-like C-terminal" evidence="6">
    <location>
        <begin position="191"/>
        <end position="387"/>
    </location>
</feature>